<gene>
    <name evidence="1" type="ORF">DPX16_1124</name>
</gene>
<protein>
    <submittedName>
        <fullName evidence="1">Uncharacterized protein</fullName>
    </submittedName>
</protein>
<name>A0A3N0YWZ5_ANAGA</name>
<comment type="caution">
    <text evidence="1">The sequence shown here is derived from an EMBL/GenBank/DDBJ whole genome shotgun (WGS) entry which is preliminary data.</text>
</comment>
<dbReference type="AlphaFoldDB" id="A0A3N0YWZ5"/>
<organism evidence="1 2">
    <name type="scientific">Anabarilius grahami</name>
    <name type="common">Kanglang fish</name>
    <name type="synonym">Barilius grahami</name>
    <dbReference type="NCBI Taxonomy" id="495550"/>
    <lineage>
        <taxon>Eukaryota</taxon>
        <taxon>Metazoa</taxon>
        <taxon>Chordata</taxon>
        <taxon>Craniata</taxon>
        <taxon>Vertebrata</taxon>
        <taxon>Euteleostomi</taxon>
        <taxon>Actinopterygii</taxon>
        <taxon>Neopterygii</taxon>
        <taxon>Teleostei</taxon>
        <taxon>Ostariophysi</taxon>
        <taxon>Cypriniformes</taxon>
        <taxon>Xenocyprididae</taxon>
        <taxon>Xenocypridinae</taxon>
        <taxon>Xenocypridinae incertae sedis</taxon>
        <taxon>Anabarilius</taxon>
    </lineage>
</organism>
<keyword evidence="2" id="KW-1185">Reference proteome</keyword>
<dbReference type="Proteomes" id="UP000281406">
    <property type="component" value="Unassembled WGS sequence"/>
</dbReference>
<dbReference type="EMBL" id="RJVU01020090">
    <property type="protein sequence ID" value="ROL50581.1"/>
    <property type="molecule type" value="Genomic_DNA"/>
</dbReference>
<dbReference type="OrthoDB" id="205782at2759"/>
<proteinExistence type="predicted"/>
<sequence>MGTKYFNTQPSLEGLPSNVPRHWHQDLFEAFLVIITVRRSVLPHKDFGCVACPCPQAFCGGPRVATLSLDARSDQCPETANRQGTSELTALQSSSFLEEHWKPLRPEAHEPRQTQDPSRIFILADLIYALPRQREIRAIYS</sequence>
<evidence type="ECO:0000313" key="1">
    <source>
        <dbReference type="EMBL" id="ROL50581.1"/>
    </source>
</evidence>
<reference evidence="1 2" key="1">
    <citation type="submission" date="2018-10" db="EMBL/GenBank/DDBJ databases">
        <title>Genome assembly for a Yunnan-Guizhou Plateau 3E fish, Anabarilius grahami (Regan), and its evolutionary and genetic applications.</title>
        <authorList>
            <person name="Jiang W."/>
        </authorList>
    </citation>
    <scope>NUCLEOTIDE SEQUENCE [LARGE SCALE GENOMIC DNA]</scope>
    <source>
        <strain evidence="1">AG-KIZ</strain>
        <tissue evidence="1">Muscle</tissue>
    </source>
</reference>
<accession>A0A3N0YWZ5</accession>
<evidence type="ECO:0000313" key="2">
    <source>
        <dbReference type="Proteomes" id="UP000281406"/>
    </source>
</evidence>